<dbReference type="InterPro" id="IPR005225">
    <property type="entry name" value="Small_GTP-bd"/>
</dbReference>
<dbReference type="Proteomes" id="UP000694388">
    <property type="component" value="Unplaced"/>
</dbReference>
<evidence type="ECO:0000313" key="8">
    <source>
        <dbReference type="Proteomes" id="UP000694388"/>
    </source>
</evidence>
<evidence type="ECO:0000256" key="2">
    <source>
        <dbReference type="ARBA" id="ARBA00011984"/>
    </source>
</evidence>
<dbReference type="AlphaFoldDB" id="A0A8C4WVP3"/>
<protein>
    <recommendedName>
        <fullName evidence="2">small monomeric GTPase</fullName>
        <ecNumber evidence="2">3.6.5.2</ecNumber>
    </recommendedName>
</protein>
<dbReference type="PANTHER" id="PTHR45704">
    <property type="entry name" value="RAS-LIKE FAMILY MEMBER 11"/>
    <property type="match status" value="1"/>
</dbReference>
<evidence type="ECO:0000256" key="3">
    <source>
        <dbReference type="ARBA" id="ARBA00022741"/>
    </source>
</evidence>
<feature type="compositionally biased region" description="Gly residues" evidence="6">
    <location>
        <begin position="217"/>
        <end position="236"/>
    </location>
</feature>
<evidence type="ECO:0000256" key="5">
    <source>
        <dbReference type="ARBA" id="ARBA00048098"/>
    </source>
</evidence>
<dbReference type="PROSITE" id="PS51419">
    <property type="entry name" value="RAB"/>
    <property type="match status" value="1"/>
</dbReference>
<dbReference type="SMART" id="SM00175">
    <property type="entry name" value="RAB"/>
    <property type="match status" value="1"/>
</dbReference>
<dbReference type="PROSITE" id="PS51421">
    <property type="entry name" value="RAS"/>
    <property type="match status" value="1"/>
</dbReference>
<evidence type="ECO:0000313" key="7">
    <source>
        <dbReference type="Ensembl" id="ENSEBUP00000014165.1"/>
    </source>
</evidence>
<dbReference type="SUPFAM" id="SSF52540">
    <property type="entry name" value="P-loop containing nucleoside triphosphate hydrolases"/>
    <property type="match status" value="1"/>
</dbReference>
<dbReference type="InterPro" id="IPR027417">
    <property type="entry name" value="P-loop_NTPase"/>
</dbReference>
<dbReference type="NCBIfam" id="TIGR00231">
    <property type="entry name" value="small_GTP"/>
    <property type="match status" value="1"/>
</dbReference>
<keyword evidence="8" id="KW-1185">Reference proteome</keyword>
<dbReference type="SMART" id="SM00174">
    <property type="entry name" value="RHO"/>
    <property type="match status" value="1"/>
</dbReference>
<sequence>MRLTHGMAGSIAPGGGGASALLAPIPEQLTHALDGGGSMLGSSRTLKVAVLGSDGVGKTALVVRFLTKRFIGDYESNTGSLYSRHILVDGEQLLLQMQDTPGLQAVSEDGCSPDAVAACLQWADAFILVFAVTSQASFSLVSSLLQLVRRVLPSSWPVAILGNKTDLLHSRQVASADGHQLANEHSCLFYREASAAESCANVLEAFQDLLREAWHSRGGGGGSGGGAGSSGIGSNGGERRKASLVIPRPRSPNMQDLKRRFRQALTAKVLCQPRKKQVPFSLV</sequence>
<dbReference type="PRINTS" id="PR00449">
    <property type="entry name" value="RASTRNSFRMNG"/>
</dbReference>
<accession>A0A8C4WVP3</accession>
<keyword evidence="4" id="KW-0378">Hydrolase</keyword>
<keyword evidence="3" id="KW-0547">Nucleotide-binding</keyword>
<comment type="catalytic activity">
    <reaction evidence="5">
        <text>GTP + H2O = GDP + phosphate + H(+)</text>
        <dbReference type="Rhea" id="RHEA:19669"/>
        <dbReference type="ChEBI" id="CHEBI:15377"/>
        <dbReference type="ChEBI" id="CHEBI:15378"/>
        <dbReference type="ChEBI" id="CHEBI:37565"/>
        <dbReference type="ChEBI" id="CHEBI:43474"/>
        <dbReference type="ChEBI" id="CHEBI:58189"/>
        <dbReference type="EC" id="3.6.5.2"/>
    </reaction>
</comment>
<evidence type="ECO:0000256" key="4">
    <source>
        <dbReference type="ARBA" id="ARBA00022801"/>
    </source>
</evidence>
<name>A0A8C4WVP3_EPTBU</name>
<dbReference type="GeneTree" id="ENSGT00940000161208"/>
<dbReference type="GO" id="GO:0005525">
    <property type="term" value="F:GTP binding"/>
    <property type="evidence" value="ECO:0007669"/>
    <property type="project" value="InterPro"/>
</dbReference>
<organism evidence="7 8">
    <name type="scientific">Eptatretus burgeri</name>
    <name type="common">Inshore hagfish</name>
    <dbReference type="NCBI Taxonomy" id="7764"/>
    <lineage>
        <taxon>Eukaryota</taxon>
        <taxon>Metazoa</taxon>
        <taxon>Chordata</taxon>
        <taxon>Craniata</taxon>
        <taxon>Vertebrata</taxon>
        <taxon>Cyclostomata</taxon>
        <taxon>Myxini</taxon>
        <taxon>Myxiniformes</taxon>
        <taxon>Myxinidae</taxon>
        <taxon>Eptatretinae</taxon>
        <taxon>Eptatretus</taxon>
    </lineage>
</organism>
<dbReference type="InterPro" id="IPR001806">
    <property type="entry name" value="Small_GTPase"/>
</dbReference>
<dbReference type="EC" id="3.6.5.2" evidence="2"/>
<dbReference type="Pfam" id="PF00071">
    <property type="entry name" value="Ras"/>
    <property type="match status" value="1"/>
</dbReference>
<dbReference type="GO" id="GO:0003925">
    <property type="term" value="F:G protein activity"/>
    <property type="evidence" value="ECO:0007669"/>
    <property type="project" value="UniProtKB-EC"/>
</dbReference>
<dbReference type="InterPro" id="IPR051065">
    <property type="entry name" value="Ras-related_GTPase"/>
</dbReference>
<comment type="similarity">
    <text evidence="1">Belongs to the small GTPase superfamily. Ras family.</text>
</comment>
<reference evidence="7" key="1">
    <citation type="submission" date="2025-08" db="UniProtKB">
        <authorList>
            <consortium name="Ensembl"/>
        </authorList>
    </citation>
    <scope>IDENTIFICATION</scope>
</reference>
<feature type="region of interest" description="Disordered" evidence="6">
    <location>
        <begin position="217"/>
        <end position="256"/>
    </location>
</feature>
<dbReference type="SMART" id="SM00173">
    <property type="entry name" value="RAS"/>
    <property type="match status" value="1"/>
</dbReference>
<dbReference type="Gene3D" id="3.40.50.300">
    <property type="entry name" value="P-loop containing nucleotide triphosphate hydrolases"/>
    <property type="match status" value="1"/>
</dbReference>
<evidence type="ECO:0000256" key="1">
    <source>
        <dbReference type="ARBA" id="ARBA00008344"/>
    </source>
</evidence>
<evidence type="ECO:0000256" key="6">
    <source>
        <dbReference type="SAM" id="MobiDB-lite"/>
    </source>
</evidence>
<reference evidence="7" key="2">
    <citation type="submission" date="2025-09" db="UniProtKB">
        <authorList>
            <consortium name="Ensembl"/>
        </authorList>
    </citation>
    <scope>IDENTIFICATION</scope>
</reference>
<dbReference type="Ensembl" id="ENSEBUT00000014741.1">
    <property type="protein sequence ID" value="ENSEBUP00000014165.1"/>
    <property type="gene ID" value="ENSEBUG00000008932.1"/>
</dbReference>
<proteinExistence type="inferred from homology"/>